<organism evidence="2 3">
    <name type="scientific">Parabacteroides merdae</name>
    <dbReference type="NCBI Taxonomy" id="46503"/>
    <lineage>
        <taxon>Bacteria</taxon>
        <taxon>Pseudomonadati</taxon>
        <taxon>Bacteroidota</taxon>
        <taxon>Bacteroidia</taxon>
        <taxon>Bacteroidales</taxon>
        <taxon>Tannerellaceae</taxon>
        <taxon>Parabacteroides</taxon>
    </lineage>
</organism>
<accession>A0A3R6IUL3</accession>
<dbReference type="AlphaFoldDB" id="A0A3R6IUL3"/>
<proteinExistence type="predicted"/>
<reference evidence="3 4" key="1">
    <citation type="submission" date="2018-08" db="EMBL/GenBank/DDBJ databases">
        <title>A genome reference for cultivated species of the human gut microbiota.</title>
        <authorList>
            <person name="Zou Y."/>
            <person name="Xue W."/>
            <person name="Luo G."/>
        </authorList>
    </citation>
    <scope>NUCLEOTIDE SEQUENCE [LARGE SCALE GENOMIC DNA]</scope>
    <source>
        <strain evidence="2 3">AM16-50</strain>
        <strain evidence="1 4">AM50-15</strain>
    </source>
</reference>
<evidence type="ECO:0000313" key="3">
    <source>
        <dbReference type="Proteomes" id="UP000283732"/>
    </source>
</evidence>
<gene>
    <name evidence="2" type="ORF">DW191_18180</name>
    <name evidence="1" type="ORF">DW986_11875</name>
</gene>
<sequence length="70" mass="8044">MTYSVTDRQQTAMIVPIRKNYRYFAACQHVFGSSIIQVCVRYMVYGCLKPSGNGWTGICKNIIRQPFPHV</sequence>
<evidence type="ECO:0000313" key="4">
    <source>
        <dbReference type="Proteomes" id="UP000285173"/>
    </source>
</evidence>
<dbReference type="EMBL" id="QSEF01000015">
    <property type="protein sequence ID" value="RGZ47061.1"/>
    <property type="molecule type" value="Genomic_DNA"/>
</dbReference>
<protein>
    <submittedName>
        <fullName evidence="2">Uncharacterized protein</fullName>
    </submittedName>
</protein>
<dbReference type="Proteomes" id="UP000285173">
    <property type="component" value="Unassembled WGS sequence"/>
</dbReference>
<name>A0A3R6IUL3_9BACT</name>
<evidence type="ECO:0000313" key="2">
    <source>
        <dbReference type="EMBL" id="RHH74298.1"/>
    </source>
</evidence>
<dbReference type="Proteomes" id="UP000283732">
    <property type="component" value="Unassembled WGS sequence"/>
</dbReference>
<evidence type="ECO:0000313" key="1">
    <source>
        <dbReference type="EMBL" id="RGZ47061.1"/>
    </source>
</evidence>
<comment type="caution">
    <text evidence="2">The sequence shown here is derived from an EMBL/GenBank/DDBJ whole genome shotgun (WGS) entry which is preliminary data.</text>
</comment>
<dbReference type="EMBL" id="QRKC01000013">
    <property type="protein sequence ID" value="RHH74298.1"/>
    <property type="molecule type" value="Genomic_DNA"/>
</dbReference>